<dbReference type="EMBL" id="CP003316">
    <property type="protein sequence ID" value="AFA39538.1"/>
    <property type="molecule type" value="Genomic_DNA"/>
</dbReference>
<keyword evidence="3" id="KW-1185">Reference proteome</keyword>
<proteinExistence type="predicted"/>
<dbReference type="AlphaFoldDB" id="H6QC66"/>
<dbReference type="eggNOG" id="arCOG01204">
    <property type="taxonomic scope" value="Archaea"/>
</dbReference>
<protein>
    <submittedName>
        <fullName evidence="2">Nucleotidyltransferase domain protein</fullName>
    </submittedName>
</protein>
<sequence length="140" mass="15908">MYEKWLRALRKVTVLREARFRELLNELCGRALAVVLFGSRARGDHTPLSDWDLLAITPSGEYKLEVVDVGQVAWLPLDRLGEVLERSMIILDAVADGKVLCGDPQAFNVVKEKVEKYIRERGLVRTKSGWYPRRAVGLVD</sequence>
<dbReference type="InterPro" id="IPR043519">
    <property type="entry name" value="NT_sf"/>
</dbReference>
<gene>
    <name evidence="2" type="ordered locus">Pogu_1511</name>
</gene>
<dbReference type="HOGENOM" id="CLU_136008_0_0_2"/>
<dbReference type="PANTHER" id="PTHR43449">
    <property type="entry name" value="NUCLEOTIDYLTRANSFERASE"/>
    <property type="match status" value="1"/>
</dbReference>
<evidence type="ECO:0000313" key="3">
    <source>
        <dbReference type="Proteomes" id="UP000009062"/>
    </source>
</evidence>
<dbReference type="PANTHER" id="PTHR43449:SF3">
    <property type="entry name" value="POLYMERASE NUCLEOTIDYL TRANSFERASE DOMAIN-CONTAINING PROTEIN"/>
    <property type="match status" value="1"/>
</dbReference>
<dbReference type="CDD" id="cd05403">
    <property type="entry name" value="NT_KNTase_like"/>
    <property type="match status" value="1"/>
</dbReference>
<dbReference type="InterPro" id="IPR002934">
    <property type="entry name" value="Polymerase_NTP_transf_dom"/>
</dbReference>
<reference evidence="2 3" key="1">
    <citation type="journal article" date="2012" name="Stand. Genomic Sci.">
        <title>Complete genome sequence of Pyrobaculum oguniense.</title>
        <authorList>
            <person name="Bernick D.L."/>
            <person name="Karplus K."/>
            <person name="Lui L.M."/>
            <person name="Coker J.K."/>
            <person name="Murphy J.N."/>
            <person name="Chan P.P."/>
            <person name="Cozen A.E."/>
            <person name="Lowe T.M."/>
        </authorList>
    </citation>
    <scope>NUCLEOTIDE SEQUENCE [LARGE SCALE GENOMIC DNA]</scope>
    <source>
        <strain evidence="2 3">TE7</strain>
    </source>
</reference>
<organism evidence="2 3">
    <name type="scientific">Pyrobaculum oguniense (strain DSM 13380 / JCM 10595 / TE7)</name>
    <dbReference type="NCBI Taxonomy" id="698757"/>
    <lineage>
        <taxon>Archaea</taxon>
        <taxon>Thermoproteota</taxon>
        <taxon>Thermoprotei</taxon>
        <taxon>Thermoproteales</taxon>
        <taxon>Thermoproteaceae</taxon>
        <taxon>Pyrobaculum</taxon>
    </lineage>
</organism>
<dbReference type="KEGG" id="pog:Pogu_1511"/>
<dbReference type="STRING" id="698757.Pogu_1511"/>
<name>H6QC66_PYROT</name>
<dbReference type="GO" id="GO:0016779">
    <property type="term" value="F:nucleotidyltransferase activity"/>
    <property type="evidence" value="ECO:0007669"/>
    <property type="project" value="InterPro"/>
</dbReference>
<dbReference type="Proteomes" id="UP000009062">
    <property type="component" value="Chromosome"/>
</dbReference>
<dbReference type="Gene3D" id="3.30.460.10">
    <property type="entry name" value="Beta Polymerase, domain 2"/>
    <property type="match status" value="1"/>
</dbReference>
<feature type="domain" description="Polymerase nucleotidyl transferase" evidence="1">
    <location>
        <begin position="22"/>
        <end position="67"/>
    </location>
</feature>
<evidence type="ECO:0000259" key="1">
    <source>
        <dbReference type="Pfam" id="PF01909"/>
    </source>
</evidence>
<accession>H6QC66</accession>
<evidence type="ECO:0000313" key="2">
    <source>
        <dbReference type="EMBL" id="AFA39538.1"/>
    </source>
</evidence>
<dbReference type="SUPFAM" id="SSF81301">
    <property type="entry name" value="Nucleotidyltransferase"/>
    <property type="match status" value="1"/>
</dbReference>
<dbReference type="Pfam" id="PF01909">
    <property type="entry name" value="NTP_transf_2"/>
    <property type="match status" value="1"/>
</dbReference>